<dbReference type="AlphaFoldDB" id="A0ABD1JMA1"/>
<keyword evidence="2" id="KW-0472">Membrane</keyword>
<keyword evidence="2" id="KW-0812">Transmembrane</keyword>
<feature type="compositionally biased region" description="Pro residues" evidence="1">
    <location>
        <begin position="140"/>
        <end position="156"/>
    </location>
</feature>
<feature type="compositionally biased region" description="Polar residues" evidence="1">
    <location>
        <begin position="447"/>
        <end position="456"/>
    </location>
</feature>
<feature type="compositionally biased region" description="Low complexity" evidence="1">
    <location>
        <begin position="174"/>
        <end position="204"/>
    </location>
</feature>
<evidence type="ECO:0000256" key="3">
    <source>
        <dbReference type="SAM" id="SignalP"/>
    </source>
</evidence>
<keyword evidence="5" id="KW-1185">Reference proteome</keyword>
<feature type="region of interest" description="Disordered" evidence="1">
    <location>
        <begin position="135"/>
        <end position="219"/>
    </location>
</feature>
<dbReference type="EMBL" id="JBHFQA010000013">
    <property type="protein sequence ID" value="KAL2088271.1"/>
    <property type="molecule type" value="Genomic_DNA"/>
</dbReference>
<evidence type="ECO:0000313" key="5">
    <source>
        <dbReference type="Proteomes" id="UP001591681"/>
    </source>
</evidence>
<feature type="signal peptide" evidence="3">
    <location>
        <begin position="1"/>
        <end position="17"/>
    </location>
</feature>
<comment type="caution">
    <text evidence="4">The sequence shown here is derived from an EMBL/GenBank/DDBJ whole genome shotgun (WGS) entry which is preliminary data.</text>
</comment>
<feature type="region of interest" description="Disordered" evidence="1">
    <location>
        <begin position="419"/>
        <end position="513"/>
    </location>
</feature>
<reference evidence="4 5" key="1">
    <citation type="submission" date="2024-09" db="EMBL/GenBank/DDBJ databases">
        <title>A chromosome-level genome assembly of Gray's grenadier anchovy, Coilia grayii.</title>
        <authorList>
            <person name="Fu Z."/>
        </authorList>
    </citation>
    <scope>NUCLEOTIDE SEQUENCE [LARGE SCALE GENOMIC DNA]</scope>
    <source>
        <strain evidence="4">G4</strain>
        <tissue evidence="4">Muscle</tissue>
    </source>
</reference>
<dbReference type="Proteomes" id="UP001591681">
    <property type="component" value="Unassembled WGS sequence"/>
</dbReference>
<evidence type="ECO:0000256" key="2">
    <source>
        <dbReference type="SAM" id="Phobius"/>
    </source>
</evidence>
<name>A0ABD1JMA1_9TELE</name>
<feature type="transmembrane region" description="Helical" evidence="2">
    <location>
        <begin position="388"/>
        <end position="410"/>
    </location>
</feature>
<organism evidence="4 5">
    <name type="scientific">Coilia grayii</name>
    <name type="common">Gray's grenadier anchovy</name>
    <dbReference type="NCBI Taxonomy" id="363190"/>
    <lineage>
        <taxon>Eukaryota</taxon>
        <taxon>Metazoa</taxon>
        <taxon>Chordata</taxon>
        <taxon>Craniata</taxon>
        <taxon>Vertebrata</taxon>
        <taxon>Euteleostomi</taxon>
        <taxon>Actinopterygii</taxon>
        <taxon>Neopterygii</taxon>
        <taxon>Teleostei</taxon>
        <taxon>Clupei</taxon>
        <taxon>Clupeiformes</taxon>
        <taxon>Clupeoidei</taxon>
        <taxon>Engraulidae</taxon>
        <taxon>Coilinae</taxon>
        <taxon>Coilia</taxon>
    </lineage>
</organism>
<feature type="chain" id="PRO_5044750224" evidence="3">
    <location>
        <begin position="18"/>
        <end position="576"/>
    </location>
</feature>
<feature type="compositionally biased region" description="Basic and acidic residues" evidence="1">
    <location>
        <begin position="486"/>
        <end position="497"/>
    </location>
</feature>
<sequence length="576" mass="63338">MLFILLTALLSTPECMAWNEDRRVVCSGKDFRVPVFSRSRIVTFTPSSPPGPKRVLLENNTVKDPRYEWTRDQTLLVKEVTHRDQGVYAVKFSHGFTIETVELIVSECIRKFHKNYGETFRLDIPPDGALLELNPLNPLSFPPTPTPSPPPSPSPSRSPSLPLSLSPPLPPSLSPTSSQTLSLLSSSSPSSSPTTPTPSLSSSSPPLPPHSPTLPLVLWPPSGSTHGAWGRGRMEGRSWVLDGVTPMDQGNYTVKDSSGKVVLRASLAVAAHWSNRTLFLKESLFIRLYAPLTEAKLRLTPAPSSFSSSSFSPSSRSPSVLLRDGQIVEEGVWQSGRLSVEWNSTATYFVVAALGEKDSGTYEVRDAQGNLVSTDIVRVVHKHMRWRAVIKSISVPSGMFASLAGFILFLKRYRSSKSTMRSGMRERRDATTVSVPPTIHIEDYSEPSLTQYTSSPYKVRTSQQRSSSPSHSVGSPVVQRVQTHTDSPEPARSREQLDTGPNQSLLSEAPEGVRKTSFSLSGASDCLHSSDHCAQFEIVRDSRKDAGRMDYFYTLPLDTDASTICSVYTSDKLNMR</sequence>
<feature type="compositionally biased region" description="Low complexity" evidence="1">
    <location>
        <begin position="462"/>
        <end position="479"/>
    </location>
</feature>
<protein>
    <submittedName>
        <fullName evidence="4">Uncharacterized protein</fullName>
    </submittedName>
</protein>
<evidence type="ECO:0000313" key="4">
    <source>
        <dbReference type="EMBL" id="KAL2088271.1"/>
    </source>
</evidence>
<keyword evidence="2" id="KW-1133">Transmembrane helix</keyword>
<gene>
    <name evidence="4" type="ORF">ACEWY4_015170</name>
</gene>
<keyword evidence="3" id="KW-0732">Signal</keyword>
<proteinExistence type="predicted"/>
<accession>A0ABD1JMA1</accession>
<evidence type="ECO:0000256" key="1">
    <source>
        <dbReference type="SAM" id="MobiDB-lite"/>
    </source>
</evidence>